<feature type="region of interest" description="Disordered" evidence="1">
    <location>
        <begin position="1"/>
        <end position="86"/>
    </location>
</feature>
<dbReference type="Proteomes" id="UP000752696">
    <property type="component" value="Unassembled WGS sequence"/>
</dbReference>
<reference evidence="2" key="1">
    <citation type="submission" date="2020-07" db="EMBL/GenBank/DDBJ databases">
        <authorList>
            <person name="Nazaruddin N."/>
        </authorList>
    </citation>
    <scope>NUCLEOTIDE SEQUENCE</scope>
</reference>
<gene>
    <name evidence="2" type="ORF">MHI_LOCUS939037</name>
</gene>
<evidence type="ECO:0000313" key="3">
    <source>
        <dbReference type="Proteomes" id="UP000752696"/>
    </source>
</evidence>
<feature type="non-terminal residue" evidence="2">
    <location>
        <position position="1"/>
    </location>
</feature>
<feature type="non-terminal residue" evidence="2">
    <location>
        <position position="116"/>
    </location>
</feature>
<protein>
    <submittedName>
        <fullName evidence="2">Uncharacterized protein</fullName>
    </submittedName>
</protein>
<keyword evidence="3" id="KW-1185">Reference proteome</keyword>
<organism evidence="2 3">
    <name type="scientific">Heterotrigona itama</name>
    <dbReference type="NCBI Taxonomy" id="395501"/>
    <lineage>
        <taxon>Eukaryota</taxon>
        <taxon>Metazoa</taxon>
        <taxon>Ecdysozoa</taxon>
        <taxon>Arthropoda</taxon>
        <taxon>Hexapoda</taxon>
        <taxon>Insecta</taxon>
        <taxon>Pterygota</taxon>
        <taxon>Neoptera</taxon>
        <taxon>Endopterygota</taxon>
        <taxon>Hymenoptera</taxon>
        <taxon>Apocrita</taxon>
        <taxon>Aculeata</taxon>
        <taxon>Apoidea</taxon>
        <taxon>Anthophila</taxon>
        <taxon>Apidae</taxon>
        <taxon>Heterotrigona</taxon>
    </lineage>
</organism>
<feature type="compositionally biased region" description="Basic and acidic residues" evidence="1">
    <location>
        <begin position="20"/>
        <end position="37"/>
    </location>
</feature>
<evidence type="ECO:0000256" key="1">
    <source>
        <dbReference type="SAM" id="MobiDB-lite"/>
    </source>
</evidence>
<comment type="caution">
    <text evidence="2">The sequence shown here is derived from an EMBL/GenBank/DDBJ whole genome shotgun (WGS) entry which is preliminary data.</text>
</comment>
<proteinExistence type="predicted"/>
<feature type="compositionally biased region" description="Basic residues" evidence="1">
    <location>
        <begin position="76"/>
        <end position="86"/>
    </location>
</feature>
<dbReference type="AlphaFoldDB" id="A0A6V7HIC9"/>
<evidence type="ECO:0000313" key="2">
    <source>
        <dbReference type="EMBL" id="CAD1480479.1"/>
    </source>
</evidence>
<sequence length="116" mass="13473">QTSNNVTAVRRIRIVARSSRARDRDPRPTERSKEHKNGSFSTANQHHQSPTRCCSSFAVRREQSNEREELDVLKSSSHRRYTRHHNLQGRPRFDACSLYFLSPHSSFPQTRGPNSK</sequence>
<accession>A0A6V7HIC9</accession>
<dbReference type="EMBL" id="CAJDYZ010012024">
    <property type="protein sequence ID" value="CAD1480479.1"/>
    <property type="molecule type" value="Genomic_DNA"/>
</dbReference>
<name>A0A6V7HIC9_9HYME</name>
<feature type="compositionally biased region" description="Polar residues" evidence="1">
    <location>
        <begin position="38"/>
        <end position="54"/>
    </location>
</feature>
<feature type="compositionally biased region" description="Basic and acidic residues" evidence="1">
    <location>
        <begin position="59"/>
        <end position="72"/>
    </location>
</feature>